<accession>A8ZN96</accession>
<dbReference type="OrthoDB" id="580601at2"/>
<protein>
    <submittedName>
        <fullName evidence="1">Uncharacterized protein</fullName>
    </submittedName>
</protein>
<proteinExistence type="predicted"/>
<dbReference type="Proteomes" id="UP000000268">
    <property type="component" value="Plasmid pREB3"/>
</dbReference>
<dbReference type="EMBL" id="CP000840">
    <property type="protein sequence ID" value="ABW32295.1"/>
    <property type="molecule type" value="Genomic_DNA"/>
</dbReference>
<name>A8ZN96_ACAM1</name>
<dbReference type="AlphaFoldDB" id="A8ZN96"/>
<evidence type="ECO:0000313" key="1">
    <source>
        <dbReference type="EMBL" id="ABW32295.1"/>
    </source>
</evidence>
<reference evidence="1 2" key="1">
    <citation type="journal article" date="2008" name="Proc. Natl. Acad. Sci. U.S.A.">
        <title>Niche adaptation and genome expansion in the chlorophyll d-producing cyanobacterium Acaryochloris marina.</title>
        <authorList>
            <person name="Swingley W.D."/>
            <person name="Chen M."/>
            <person name="Cheung P.C."/>
            <person name="Conrad A.L."/>
            <person name="Dejesa L.C."/>
            <person name="Hao J."/>
            <person name="Honchak B.M."/>
            <person name="Karbach L.E."/>
            <person name="Kurdoglu A."/>
            <person name="Lahiri S."/>
            <person name="Mastrian S.D."/>
            <person name="Miyashita H."/>
            <person name="Page L."/>
            <person name="Ramakrishna P."/>
            <person name="Satoh S."/>
            <person name="Sattley W.M."/>
            <person name="Shimada Y."/>
            <person name="Taylor H.L."/>
            <person name="Tomo T."/>
            <person name="Tsuchiya T."/>
            <person name="Wang Z.T."/>
            <person name="Raymond J."/>
            <person name="Mimuro M."/>
            <person name="Blankenship R.E."/>
            <person name="Touchman J.W."/>
        </authorList>
    </citation>
    <scope>NUCLEOTIDE SEQUENCE [LARGE SCALE GENOMIC DNA]</scope>
    <source>
        <strain evidence="2">MBIC 11017</strain>
        <plasmid evidence="2">Plasmid pREB3</plasmid>
    </source>
</reference>
<geneLocation type="plasmid" evidence="1 2">
    <name>pREB3</name>
</geneLocation>
<sequence>MKTAVTPVGNPVYWITFGPRINKPTETNITFPGTKLDLVESILHILSIHWDAWEYGRNAIQDFPNLEEAIFSEHVCYLLQKYYGATHQPNVDPETELDEIDLYDVWNWKHLFFSDEETYTDLADCLLNPELMAGINHRRYKPGLALEVHAMTLHGLDNYERYVNTPKGSLVANPSNGGCQMPVIEEVASGKVTKVPPNPNIFWINHKYCYLKSKLACVTTTKTYAQARLDAYYILSEALIHKPDANDALHHGSLVLACCGAGVIGLRRATFFWDVSRGNNGMDDGG</sequence>
<dbReference type="HOGENOM" id="CLU_971895_0_0_3"/>
<dbReference type="KEGG" id="amr:AM1_C0368"/>
<keyword evidence="2" id="KW-1185">Reference proteome</keyword>
<evidence type="ECO:0000313" key="2">
    <source>
        <dbReference type="Proteomes" id="UP000000268"/>
    </source>
</evidence>
<gene>
    <name evidence="1" type="ordered locus">AM1_C0368</name>
</gene>
<organism evidence="1 2">
    <name type="scientific">Acaryochloris marina (strain MBIC 11017)</name>
    <dbReference type="NCBI Taxonomy" id="329726"/>
    <lineage>
        <taxon>Bacteria</taxon>
        <taxon>Bacillati</taxon>
        <taxon>Cyanobacteriota</taxon>
        <taxon>Cyanophyceae</taxon>
        <taxon>Acaryochloridales</taxon>
        <taxon>Acaryochloridaceae</taxon>
        <taxon>Acaryochloris</taxon>
    </lineage>
</organism>
<keyword evidence="1" id="KW-0614">Plasmid</keyword>
<dbReference type="RefSeq" id="WP_012167610.1">
    <property type="nucleotide sequence ID" value="NC_009928.1"/>
</dbReference>